<evidence type="ECO:0000313" key="2">
    <source>
        <dbReference type="EMBL" id="KLO15628.1"/>
    </source>
</evidence>
<organism evidence="2 3">
    <name type="scientific">Schizopora paradoxa</name>
    <dbReference type="NCBI Taxonomy" id="27342"/>
    <lineage>
        <taxon>Eukaryota</taxon>
        <taxon>Fungi</taxon>
        <taxon>Dikarya</taxon>
        <taxon>Basidiomycota</taxon>
        <taxon>Agaricomycotina</taxon>
        <taxon>Agaricomycetes</taxon>
        <taxon>Hymenochaetales</taxon>
        <taxon>Schizoporaceae</taxon>
        <taxon>Schizopora</taxon>
    </lineage>
</organism>
<dbReference type="InterPro" id="IPR032675">
    <property type="entry name" value="LRR_dom_sf"/>
</dbReference>
<dbReference type="SUPFAM" id="SSF52047">
    <property type="entry name" value="RNI-like"/>
    <property type="match status" value="1"/>
</dbReference>
<dbReference type="EMBL" id="KQ085927">
    <property type="protein sequence ID" value="KLO15628.1"/>
    <property type="molecule type" value="Genomic_DNA"/>
</dbReference>
<keyword evidence="3" id="KW-1185">Reference proteome</keyword>
<evidence type="ECO:0000259" key="1">
    <source>
        <dbReference type="Pfam" id="PF12937"/>
    </source>
</evidence>
<dbReference type="Proteomes" id="UP000053477">
    <property type="component" value="Unassembled WGS sequence"/>
</dbReference>
<dbReference type="OrthoDB" id="3062575at2759"/>
<dbReference type="InterPro" id="IPR001810">
    <property type="entry name" value="F-box_dom"/>
</dbReference>
<protein>
    <recommendedName>
        <fullName evidence="1">F-box domain-containing protein</fullName>
    </recommendedName>
</protein>
<reference evidence="2 3" key="1">
    <citation type="submission" date="2015-04" db="EMBL/GenBank/DDBJ databases">
        <title>Complete genome sequence of Schizopora paradoxa KUC8140, a cosmopolitan wood degrader in East Asia.</title>
        <authorList>
            <consortium name="DOE Joint Genome Institute"/>
            <person name="Min B."/>
            <person name="Park H."/>
            <person name="Jang Y."/>
            <person name="Kim J.-J."/>
            <person name="Kim K.H."/>
            <person name="Pangilinan J."/>
            <person name="Lipzen A."/>
            <person name="Riley R."/>
            <person name="Grigoriev I.V."/>
            <person name="Spatafora J.W."/>
            <person name="Choi I.-G."/>
        </authorList>
    </citation>
    <scope>NUCLEOTIDE SEQUENCE [LARGE SCALE GENOMIC DNA]</scope>
    <source>
        <strain evidence="2 3">KUC8140</strain>
    </source>
</reference>
<dbReference type="InParanoid" id="A0A0H2S1I7"/>
<name>A0A0H2S1I7_9AGAM</name>
<dbReference type="Pfam" id="PF12937">
    <property type="entry name" value="F-box-like"/>
    <property type="match status" value="1"/>
</dbReference>
<dbReference type="AlphaFoldDB" id="A0A0H2S1I7"/>
<evidence type="ECO:0000313" key="3">
    <source>
        <dbReference type="Proteomes" id="UP000053477"/>
    </source>
</evidence>
<sequence>MTEIHSRIGNESKVPTEILDRIFGLHGRSSEDSEQITFLPKSCLYPLLSVCKRWRSVAERRLYMNVCLGCDKTIQDKDGNELKVTGREICMRFCETVQNNPCLASYVRELNLSGPDKLEDSRIRIDIIRNCKKVTRLSIVSFHSDHVDDLMAALAETDLVSLDLMHIPILTERNSRCFSLPMLFELLQRWPRIESVSATLGKGDICKYFGLGTGGEDVNGDMDFTRAAGACPSLRTIHLEADNFEPSLLNVVGDMAPNLEDVSIVLQNNRCNVALHRCLQIWSPSLTKLAVHTSLFVTFPRHERTALPSKCCTFSSRAGSIVFRRRIFAWLGVGWTSLRSGSDAMFKQTPCEFFMGRG</sequence>
<proteinExistence type="predicted"/>
<dbReference type="Gene3D" id="3.80.10.10">
    <property type="entry name" value="Ribonuclease Inhibitor"/>
    <property type="match status" value="1"/>
</dbReference>
<feature type="domain" description="F-box" evidence="1">
    <location>
        <begin position="14"/>
        <end position="68"/>
    </location>
</feature>
<gene>
    <name evidence="2" type="ORF">SCHPADRAFT_257267</name>
</gene>
<accession>A0A0H2S1I7</accession>